<protein>
    <submittedName>
        <fullName evidence="9">Secretin N-terminal domain-containing protein</fullName>
    </submittedName>
</protein>
<dbReference type="EMBL" id="JBHTBS010000001">
    <property type="protein sequence ID" value="MFC7336311.1"/>
    <property type="molecule type" value="Genomic_DNA"/>
</dbReference>
<evidence type="ECO:0000256" key="4">
    <source>
        <dbReference type="RuleBase" id="RU004003"/>
    </source>
</evidence>
<evidence type="ECO:0000256" key="6">
    <source>
        <dbReference type="SAM" id="MobiDB-lite"/>
    </source>
</evidence>
<evidence type="ECO:0000313" key="9">
    <source>
        <dbReference type="EMBL" id="MFC7336311.1"/>
    </source>
</evidence>
<dbReference type="InterPro" id="IPR004846">
    <property type="entry name" value="T2SS/T3SS_dom"/>
</dbReference>
<feature type="compositionally biased region" description="Low complexity" evidence="6">
    <location>
        <begin position="407"/>
        <end position="428"/>
    </location>
</feature>
<dbReference type="InterPro" id="IPR001775">
    <property type="entry name" value="GspD/PilQ"/>
</dbReference>
<accession>A0ABW2L435</accession>
<comment type="similarity">
    <text evidence="4">Belongs to the bacterial secretin family.</text>
</comment>
<feature type="region of interest" description="Disordered" evidence="6">
    <location>
        <begin position="386"/>
        <end position="430"/>
    </location>
</feature>
<name>A0ABW2L435_9BACT</name>
<organism evidence="9 10">
    <name type="scientific">Haloferula chungangensis</name>
    <dbReference type="NCBI Taxonomy" id="1048331"/>
    <lineage>
        <taxon>Bacteria</taxon>
        <taxon>Pseudomonadati</taxon>
        <taxon>Verrucomicrobiota</taxon>
        <taxon>Verrucomicrobiia</taxon>
        <taxon>Verrucomicrobiales</taxon>
        <taxon>Verrucomicrobiaceae</taxon>
        <taxon>Haloferula</taxon>
    </lineage>
</organism>
<evidence type="ECO:0000313" key="10">
    <source>
        <dbReference type="Proteomes" id="UP001596472"/>
    </source>
</evidence>
<evidence type="ECO:0000259" key="7">
    <source>
        <dbReference type="Pfam" id="PF00263"/>
    </source>
</evidence>
<dbReference type="PANTHER" id="PTHR30332:SF24">
    <property type="entry name" value="SECRETIN GSPD-RELATED"/>
    <property type="match status" value="1"/>
</dbReference>
<dbReference type="PRINTS" id="PR01032">
    <property type="entry name" value="PHAGEIV"/>
</dbReference>
<feature type="compositionally biased region" description="Low complexity" evidence="6">
    <location>
        <begin position="284"/>
        <end position="305"/>
    </location>
</feature>
<feature type="region of interest" description="Disordered" evidence="6">
    <location>
        <begin position="275"/>
        <end position="315"/>
    </location>
</feature>
<dbReference type="Proteomes" id="UP001596472">
    <property type="component" value="Unassembled WGS sequence"/>
</dbReference>
<dbReference type="RefSeq" id="WP_379709295.1">
    <property type="nucleotide sequence ID" value="NZ_JBHTBS010000001.1"/>
</dbReference>
<dbReference type="Pfam" id="PF00263">
    <property type="entry name" value="Secretin"/>
    <property type="match status" value="1"/>
</dbReference>
<keyword evidence="5" id="KW-0813">Transport</keyword>
<dbReference type="PANTHER" id="PTHR30332">
    <property type="entry name" value="PROBABLE GENERAL SECRETION PATHWAY PROTEIN D"/>
    <property type="match status" value="1"/>
</dbReference>
<dbReference type="InterPro" id="IPR038591">
    <property type="entry name" value="NolW-like_sf"/>
</dbReference>
<proteinExistence type="inferred from homology"/>
<sequence>MYRHLFTILASTAVLTAQEPQRIPITPPSPDAPAPIESVVPGANAEAAPNAANLQVPNPALSAVALPDPNQVIRENIIYPKLTGDELADLYFKYTGRRVTVSVEASTAEIRFIQQAPLTYGLAAQLLKKAALLQGFIFVPDVNLANHDVLVLATSGSNHLGQGPEVIIDPADLPEDDRVVSFVMNLQHIKPDEIVRTFTTIVGQLGAYGAITPVPNAGSVVITEKTSLIRRLIQLKEEIDVTGQVATRFIEVQFADVEELAETLNEVLGTQQQSQRSAGLQRVGNNANPAPNAAGLPGSAPATATGTGGGNAAEDVPIQIVPDTRTNRIFVMGRPVDIVFIEGLVAEFDTRTDARNYLRRKLSFIPVAEFLDVAEPALLRAFSGTGDGTSGAGGGRSTGANFGGNTGSTRNSGGNTRTNNTSFGNNSSTGGGAGFGSASSGVGVSLGDPQVNSAPEARLVGRTLLVADNITNSLVVQGPPASVEIITNLLDQIDVKADQVMISAVFGQLALGNDFAFGVDYLRTLDSSDNGATAGRGGSGGFPVLPIDGTAFDPGSLASAAGLGLYGRIGDNFNVLVTALQADSNFKVLSRPTIFTANNQKGTISAGQRIAVPTSSNNFGVGNGGISTNIEYQDVLLSLEVIPLVNSDDEVTLQIALLNDEVIGSQFIEGVGEIPTIGRREVLTTVTIPNGATIALGGLITSKTTNSVSGIPLLSDIPGLGKLFSTTSTEDERAELMIFIQPKIVKSAASLYDAQTDFDSRYDVAQEAHEFSNGPALLPDAGAVSQQVIDGEGGGYNEPIPAVIEEDSRKSTRRFVGGRPGSTFRGR</sequence>
<keyword evidence="2" id="KW-0732">Signal</keyword>
<comment type="caution">
    <text evidence="9">The sequence shown here is derived from an EMBL/GenBank/DDBJ whole genome shotgun (WGS) entry which is preliminary data.</text>
</comment>
<dbReference type="InterPro" id="IPR050810">
    <property type="entry name" value="Bact_Secretion_Sys_Channel"/>
</dbReference>
<feature type="region of interest" description="Disordered" evidence="6">
    <location>
        <begin position="790"/>
        <end position="827"/>
    </location>
</feature>
<feature type="domain" description="NolW-like" evidence="8">
    <location>
        <begin position="247"/>
        <end position="352"/>
    </location>
</feature>
<dbReference type="Pfam" id="PF03958">
    <property type="entry name" value="Secretin_N"/>
    <property type="match status" value="1"/>
</dbReference>
<dbReference type="InterPro" id="IPR005644">
    <property type="entry name" value="NolW-like"/>
</dbReference>
<reference evidence="10" key="1">
    <citation type="journal article" date="2019" name="Int. J. Syst. Evol. Microbiol.">
        <title>The Global Catalogue of Microorganisms (GCM) 10K type strain sequencing project: providing services to taxonomists for standard genome sequencing and annotation.</title>
        <authorList>
            <consortium name="The Broad Institute Genomics Platform"/>
            <consortium name="The Broad Institute Genome Sequencing Center for Infectious Disease"/>
            <person name="Wu L."/>
            <person name="Ma J."/>
        </authorList>
    </citation>
    <scope>NUCLEOTIDE SEQUENCE [LARGE SCALE GENOMIC DNA]</scope>
    <source>
        <strain evidence="10">CGMCC 4.1467</strain>
    </source>
</reference>
<comment type="subcellular location">
    <subcellularLocation>
        <location evidence="5">Cell outer membrane</location>
    </subcellularLocation>
    <subcellularLocation>
        <location evidence="1">Membrane</location>
    </subcellularLocation>
</comment>
<feature type="domain" description="Type II/III secretion system secretin-like" evidence="7">
    <location>
        <begin position="579"/>
        <end position="746"/>
    </location>
</feature>
<evidence type="ECO:0000259" key="8">
    <source>
        <dbReference type="Pfam" id="PF03958"/>
    </source>
</evidence>
<keyword evidence="3" id="KW-0472">Membrane</keyword>
<evidence type="ECO:0000256" key="1">
    <source>
        <dbReference type="ARBA" id="ARBA00004370"/>
    </source>
</evidence>
<dbReference type="Gene3D" id="3.30.1370.120">
    <property type="match status" value="3"/>
</dbReference>
<evidence type="ECO:0000256" key="3">
    <source>
        <dbReference type="ARBA" id="ARBA00023136"/>
    </source>
</evidence>
<dbReference type="PRINTS" id="PR00811">
    <property type="entry name" value="BCTERIALGSPD"/>
</dbReference>
<evidence type="ECO:0000256" key="5">
    <source>
        <dbReference type="RuleBase" id="RU004004"/>
    </source>
</evidence>
<gene>
    <name evidence="9" type="ORF">ACFQY0_03910</name>
</gene>
<keyword evidence="10" id="KW-1185">Reference proteome</keyword>
<feature type="compositionally biased region" description="Gly residues" evidence="6">
    <location>
        <begin position="386"/>
        <end position="406"/>
    </location>
</feature>
<evidence type="ECO:0000256" key="2">
    <source>
        <dbReference type="ARBA" id="ARBA00022729"/>
    </source>
</evidence>